<evidence type="ECO:0000313" key="20">
    <source>
        <dbReference type="EMBL" id="TEU02975.1"/>
    </source>
</evidence>
<dbReference type="InterPro" id="IPR000374">
    <property type="entry name" value="PC_trans"/>
</dbReference>
<dbReference type="PANTHER" id="PTHR46382:SF1">
    <property type="entry name" value="PHOSPHATIDATE CYTIDYLYLTRANSFERASE"/>
    <property type="match status" value="1"/>
</dbReference>
<keyword evidence="15 19" id="KW-0472">Membrane</keyword>
<evidence type="ECO:0000256" key="8">
    <source>
        <dbReference type="ARBA" id="ARBA00022475"/>
    </source>
</evidence>
<dbReference type="GO" id="GO:0005886">
    <property type="term" value="C:plasma membrane"/>
    <property type="evidence" value="ECO:0007669"/>
    <property type="project" value="UniProtKB-SubCell"/>
</dbReference>
<evidence type="ECO:0000256" key="3">
    <source>
        <dbReference type="ARBA" id="ARBA00005119"/>
    </source>
</evidence>
<evidence type="ECO:0000256" key="16">
    <source>
        <dbReference type="ARBA" id="ARBA00023209"/>
    </source>
</evidence>
<keyword evidence="11 18" id="KW-0812">Transmembrane</keyword>
<proteinExistence type="inferred from homology"/>
<comment type="caution">
    <text evidence="20">The sequence shown here is derived from an EMBL/GenBank/DDBJ whole genome shotgun (WGS) entry which is preliminary data.</text>
</comment>
<keyword evidence="12 18" id="KW-0548">Nucleotidyltransferase</keyword>
<evidence type="ECO:0000256" key="13">
    <source>
        <dbReference type="ARBA" id="ARBA00022989"/>
    </source>
</evidence>
<dbReference type="EC" id="2.7.7.41" evidence="6 18"/>
<keyword evidence="17" id="KW-1208">Phospholipid metabolism</keyword>
<evidence type="ECO:0000256" key="1">
    <source>
        <dbReference type="ARBA" id="ARBA00001698"/>
    </source>
</evidence>
<evidence type="ECO:0000256" key="5">
    <source>
        <dbReference type="ARBA" id="ARBA00010185"/>
    </source>
</evidence>
<evidence type="ECO:0000256" key="10">
    <source>
        <dbReference type="ARBA" id="ARBA00022679"/>
    </source>
</evidence>
<evidence type="ECO:0000256" key="9">
    <source>
        <dbReference type="ARBA" id="ARBA00022516"/>
    </source>
</evidence>
<evidence type="ECO:0000256" key="4">
    <source>
        <dbReference type="ARBA" id="ARBA00005189"/>
    </source>
</evidence>
<gene>
    <name evidence="20" type="ORF">E3I16_01555</name>
</gene>
<evidence type="ECO:0000313" key="21">
    <source>
        <dbReference type="Proteomes" id="UP000316674"/>
    </source>
</evidence>
<comment type="subcellular location">
    <subcellularLocation>
        <location evidence="2">Cell membrane</location>
        <topology evidence="2">Multi-pass membrane protein</topology>
    </subcellularLocation>
</comment>
<evidence type="ECO:0000256" key="6">
    <source>
        <dbReference type="ARBA" id="ARBA00012487"/>
    </source>
</evidence>
<evidence type="ECO:0000256" key="15">
    <source>
        <dbReference type="ARBA" id="ARBA00023136"/>
    </source>
</evidence>
<feature type="transmembrane region" description="Helical" evidence="19">
    <location>
        <begin position="12"/>
        <end position="40"/>
    </location>
</feature>
<reference evidence="20 21" key="1">
    <citation type="submission" date="2019-03" db="EMBL/GenBank/DDBJ databases">
        <title>Metabolic potential of uncultured bacteria and archaea associated with petroleum seepage in deep-sea sediments.</title>
        <authorList>
            <person name="Dong X."/>
            <person name="Hubert C."/>
        </authorList>
    </citation>
    <scope>NUCLEOTIDE SEQUENCE [LARGE SCALE GENOMIC DNA]</scope>
    <source>
        <strain evidence="20">E26_bin6</strain>
    </source>
</reference>
<dbReference type="UniPathway" id="UPA00557">
    <property type="reaction ID" value="UER00614"/>
</dbReference>
<comment type="pathway">
    <text evidence="4">Lipid metabolism.</text>
</comment>
<evidence type="ECO:0000256" key="19">
    <source>
        <dbReference type="SAM" id="Phobius"/>
    </source>
</evidence>
<comment type="similarity">
    <text evidence="5 18">Belongs to the CDS family.</text>
</comment>
<feature type="transmembrane region" description="Helical" evidence="19">
    <location>
        <begin position="201"/>
        <end position="221"/>
    </location>
</feature>
<dbReference type="PROSITE" id="PS01315">
    <property type="entry name" value="CDS"/>
    <property type="match status" value="1"/>
</dbReference>
<evidence type="ECO:0000256" key="7">
    <source>
        <dbReference type="ARBA" id="ARBA00019373"/>
    </source>
</evidence>
<protein>
    <recommendedName>
        <fullName evidence="7 18">Phosphatidate cytidylyltransferase</fullName>
        <ecNumber evidence="6 18">2.7.7.41</ecNumber>
    </recommendedName>
</protein>
<dbReference type="Pfam" id="PF01148">
    <property type="entry name" value="CTP_transf_1"/>
    <property type="match status" value="1"/>
</dbReference>
<keyword evidence="14" id="KW-0443">Lipid metabolism</keyword>
<keyword evidence="13 19" id="KW-1133">Transmembrane helix</keyword>
<organism evidence="20 21">
    <name type="scientific">Aerophobetes bacterium</name>
    <dbReference type="NCBI Taxonomy" id="2030807"/>
    <lineage>
        <taxon>Bacteria</taxon>
        <taxon>Candidatus Aerophobota</taxon>
    </lineage>
</organism>
<dbReference type="EMBL" id="SOHY01000095">
    <property type="protein sequence ID" value="TEU02975.1"/>
    <property type="molecule type" value="Genomic_DNA"/>
</dbReference>
<feature type="transmembrane region" description="Helical" evidence="19">
    <location>
        <begin position="77"/>
        <end position="94"/>
    </location>
</feature>
<keyword evidence="16" id="KW-0594">Phospholipid biosynthesis</keyword>
<feature type="transmembrane region" description="Helical" evidence="19">
    <location>
        <begin position="101"/>
        <end position="123"/>
    </location>
</feature>
<dbReference type="GO" id="GO:0004605">
    <property type="term" value="F:phosphatidate cytidylyltransferase activity"/>
    <property type="evidence" value="ECO:0007669"/>
    <property type="project" value="UniProtKB-EC"/>
</dbReference>
<accession>A0A523ZGV4</accession>
<dbReference type="PANTHER" id="PTHR46382">
    <property type="entry name" value="PHOSPHATIDATE CYTIDYLYLTRANSFERASE"/>
    <property type="match status" value="1"/>
</dbReference>
<evidence type="ECO:0000256" key="18">
    <source>
        <dbReference type="RuleBase" id="RU003938"/>
    </source>
</evidence>
<keyword evidence="8" id="KW-1003">Cell membrane</keyword>
<feature type="transmembrane region" description="Helical" evidence="19">
    <location>
        <begin position="52"/>
        <end position="71"/>
    </location>
</feature>
<dbReference type="Proteomes" id="UP000316674">
    <property type="component" value="Unassembled WGS sequence"/>
</dbReference>
<evidence type="ECO:0000256" key="14">
    <source>
        <dbReference type="ARBA" id="ARBA00023098"/>
    </source>
</evidence>
<dbReference type="AlphaFoldDB" id="A0A523ZGV4"/>
<evidence type="ECO:0000256" key="11">
    <source>
        <dbReference type="ARBA" id="ARBA00022692"/>
    </source>
</evidence>
<keyword evidence="9" id="KW-0444">Lipid biosynthesis</keyword>
<feature type="transmembrane region" description="Helical" evidence="19">
    <location>
        <begin position="135"/>
        <end position="154"/>
    </location>
</feature>
<sequence>MLLKRILVAVGFIPVLISLILWSKASFFILVCLIIGVSLFEFYQRMRKEGENIFLPEGILLGLLIPVGVYLRGEGVLPILLVFIILSLCLRQFIHLRIRQAFVNVSLTLGGILYISFLFSYIISLRDISSLGARLVVTIFFATWMGDAGAYLIGEKWGKHKLFPLVSPHKSWEGFIGALLVSCVAMFISRMWLFFPLVHTLFLGVLIGVMGQVGDFFESMLKREVGIKDFGKILPGHGGVLDRFDSLLFTVPIFYYYIKFVASC</sequence>
<comment type="catalytic activity">
    <reaction evidence="1 18">
        <text>a 1,2-diacyl-sn-glycero-3-phosphate + CTP + H(+) = a CDP-1,2-diacyl-sn-glycerol + diphosphate</text>
        <dbReference type="Rhea" id="RHEA:16229"/>
        <dbReference type="ChEBI" id="CHEBI:15378"/>
        <dbReference type="ChEBI" id="CHEBI:33019"/>
        <dbReference type="ChEBI" id="CHEBI:37563"/>
        <dbReference type="ChEBI" id="CHEBI:58332"/>
        <dbReference type="ChEBI" id="CHEBI:58608"/>
        <dbReference type="EC" id="2.7.7.41"/>
    </reaction>
</comment>
<evidence type="ECO:0000256" key="2">
    <source>
        <dbReference type="ARBA" id="ARBA00004651"/>
    </source>
</evidence>
<keyword evidence="10 18" id="KW-0808">Transferase</keyword>
<comment type="pathway">
    <text evidence="3 18">Phospholipid metabolism; CDP-diacylglycerol biosynthesis; CDP-diacylglycerol from sn-glycerol 3-phosphate: step 3/3.</text>
</comment>
<evidence type="ECO:0000256" key="12">
    <source>
        <dbReference type="ARBA" id="ARBA00022695"/>
    </source>
</evidence>
<dbReference type="GO" id="GO:0016024">
    <property type="term" value="P:CDP-diacylglycerol biosynthetic process"/>
    <property type="evidence" value="ECO:0007669"/>
    <property type="project" value="UniProtKB-UniPathway"/>
</dbReference>
<name>A0A523ZGV4_UNCAE</name>
<evidence type="ECO:0000256" key="17">
    <source>
        <dbReference type="ARBA" id="ARBA00023264"/>
    </source>
</evidence>